<comment type="similarity">
    <text evidence="1">Belongs to the UDPGP type 1 family.</text>
</comment>
<evidence type="ECO:0000313" key="7">
    <source>
        <dbReference type="Proteomes" id="UP000251960"/>
    </source>
</evidence>
<dbReference type="ExpressionAtlas" id="A0A3L6D8M0">
    <property type="expression patterns" value="baseline and differential"/>
</dbReference>
<evidence type="ECO:0000256" key="4">
    <source>
        <dbReference type="ARBA" id="ARBA00022695"/>
    </source>
</evidence>
<dbReference type="InterPro" id="IPR011004">
    <property type="entry name" value="Trimer_LpxA-like_sf"/>
</dbReference>
<dbReference type="Gene3D" id="2.30.30.30">
    <property type="match status" value="1"/>
</dbReference>
<dbReference type="InterPro" id="IPR041982">
    <property type="entry name" value="Ribosomal_eS4_KOW"/>
</dbReference>
<dbReference type="FunFam" id="2.30.30.30:FF:000031">
    <property type="entry name" value="40S ribosomal protein S4-3"/>
    <property type="match status" value="1"/>
</dbReference>
<keyword evidence="3 6" id="KW-0808">Transferase</keyword>
<evidence type="ECO:0000256" key="2">
    <source>
        <dbReference type="ARBA" id="ARBA00012415"/>
    </source>
</evidence>
<dbReference type="GO" id="GO:0006011">
    <property type="term" value="P:UDP-alpha-D-glucose metabolic process"/>
    <property type="evidence" value="ECO:0007669"/>
    <property type="project" value="InterPro"/>
</dbReference>
<dbReference type="InterPro" id="IPR014722">
    <property type="entry name" value="Rib_uL2_dom2"/>
</dbReference>
<dbReference type="FunFam" id="2.160.10.10:FF:000001">
    <property type="entry name" value="UTP--glucose-1-phosphate uridylyltransferase"/>
    <property type="match status" value="1"/>
</dbReference>
<protein>
    <recommendedName>
        <fullName evidence="2">UTP--glucose-1-phosphate uridylyltransferase</fullName>
        <ecNumber evidence="2">2.7.7.9</ecNumber>
    </recommendedName>
</protein>
<accession>A0A3L6D8M0</accession>
<evidence type="ECO:0000256" key="3">
    <source>
        <dbReference type="ARBA" id="ARBA00022679"/>
    </source>
</evidence>
<dbReference type="Proteomes" id="UP000251960">
    <property type="component" value="Chromosome 9"/>
</dbReference>
<keyword evidence="4 6" id="KW-0548">Nucleotidyltransferase</keyword>
<evidence type="ECO:0000256" key="1">
    <source>
        <dbReference type="ARBA" id="ARBA00010401"/>
    </source>
</evidence>
<evidence type="ECO:0000256" key="5">
    <source>
        <dbReference type="ARBA" id="ARBA00048128"/>
    </source>
</evidence>
<gene>
    <name evidence="6" type="primary">UGP2_4</name>
    <name evidence="6" type="ORF">Zm00014a_026804</name>
</gene>
<dbReference type="SUPFAM" id="SSF51161">
    <property type="entry name" value="Trimeric LpxA-like enzymes"/>
    <property type="match status" value="1"/>
</dbReference>
<dbReference type="Gene3D" id="3.90.1640.10">
    <property type="entry name" value="inorganic pyrophosphatase (n-terminal core)"/>
    <property type="match status" value="1"/>
</dbReference>
<dbReference type="AlphaFoldDB" id="A0A3L6D8M0"/>
<dbReference type="InterPro" id="IPR016267">
    <property type="entry name" value="UDPGP_trans"/>
</dbReference>
<dbReference type="Gene3D" id="2.160.10.10">
    <property type="entry name" value="Hexapeptide repeat proteins"/>
    <property type="match status" value="1"/>
</dbReference>
<dbReference type="GO" id="GO:0003983">
    <property type="term" value="F:UTP:glucose-1-phosphate uridylyltransferase activity"/>
    <property type="evidence" value="ECO:0007669"/>
    <property type="project" value="UniProtKB-EC"/>
</dbReference>
<evidence type="ECO:0000313" key="6">
    <source>
        <dbReference type="EMBL" id="PWZ04855.1"/>
    </source>
</evidence>
<proteinExistence type="inferred from homology"/>
<comment type="caution">
    <text evidence="6">The sequence shown here is derived from an EMBL/GenBank/DDBJ whole genome shotgun (WGS) entry which is preliminary data.</text>
</comment>
<dbReference type="PANTHER" id="PTHR43511">
    <property type="match status" value="1"/>
</dbReference>
<dbReference type="EMBL" id="NCVQ01000010">
    <property type="protein sequence ID" value="PWZ04855.1"/>
    <property type="molecule type" value="Genomic_DNA"/>
</dbReference>
<dbReference type="FunFam" id="3.90.1640.10:FF:000009">
    <property type="entry name" value="Predicted protein"/>
    <property type="match status" value="1"/>
</dbReference>
<dbReference type="EC" id="2.7.7.9" evidence="2"/>
<sequence length="548" mass="60907">MTSVGFNFPSSDGVARLNSFLRRQRAVVAVLAAGDRTAERPTKLVLSDASKSVSLIVAAICYAWMLPSKGDGQAAVLVVNMRRSRMAWCRQAAWLLYHVGVDASALLFTDEVDMDGLIMDQRVSLLVVGQDVLKSKAEVASVCTTLTHTYCEDAYSLLQNLDIKKLLLLVAHVSVSVHVLSCADFAHHITSYRIFSALHQVDFAYMLDVDSPGFNVKLKFFDHAIGINVPRSRFLPVKATSDLQLVQSDLYTLVDGFVTRNSARTNPSNPSIELGPEFKKDDRVSSHIGRLGASLGVKSIPSIVELDSLKVSSDVWFGSGIVLKGKVTITAKPAVKLEIPDRAVIGNKVHMLMHATEVHYQCPKRVRVQSDVSQRIANGTSVHVSLFGFNHACDRSIRELTTFFACRLEPSQSSFQSLQLLGNRIRSPEKVYFHVVAGIHLRDVSFLIAHSWLPTMLDDQMSFPSLRQTRTIGCFRLHPIRDEDAKFKLCNGRSVQFDVGNVVMVTGGRNTGRVGVIKNWEKHKGIFEENIEWNSNLVVAKVWRLEFI</sequence>
<organism evidence="6 7">
    <name type="scientific">Zea mays</name>
    <name type="common">Maize</name>
    <dbReference type="NCBI Taxonomy" id="4577"/>
    <lineage>
        <taxon>Eukaryota</taxon>
        <taxon>Viridiplantae</taxon>
        <taxon>Streptophyta</taxon>
        <taxon>Embryophyta</taxon>
        <taxon>Tracheophyta</taxon>
        <taxon>Spermatophyta</taxon>
        <taxon>Magnoliopsida</taxon>
        <taxon>Liliopsida</taxon>
        <taxon>Poales</taxon>
        <taxon>Poaceae</taxon>
        <taxon>PACMAD clade</taxon>
        <taxon>Panicoideae</taxon>
        <taxon>Andropogonodae</taxon>
        <taxon>Andropogoneae</taxon>
        <taxon>Tripsacinae</taxon>
        <taxon>Zea</taxon>
    </lineage>
</organism>
<reference evidence="6 7" key="1">
    <citation type="journal article" date="2018" name="Nat. Genet.">
        <title>Extensive intraspecific gene order and gene structural variations between Mo17 and other maize genomes.</title>
        <authorList>
            <person name="Sun S."/>
            <person name="Zhou Y."/>
            <person name="Chen J."/>
            <person name="Shi J."/>
            <person name="Zhao H."/>
            <person name="Zhao H."/>
            <person name="Song W."/>
            <person name="Zhang M."/>
            <person name="Cui Y."/>
            <person name="Dong X."/>
            <person name="Liu H."/>
            <person name="Ma X."/>
            <person name="Jiao Y."/>
            <person name="Wang B."/>
            <person name="Wei X."/>
            <person name="Stein J.C."/>
            <person name="Glaubitz J.C."/>
            <person name="Lu F."/>
            <person name="Yu G."/>
            <person name="Liang C."/>
            <person name="Fengler K."/>
            <person name="Li B."/>
            <person name="Rafalski A."/>
            <person name="Schnable P.S."/>
            <person name="Ware D.H."/>
            <person name="Buckler E.S."/>
            <person name="Lai J."/>
        </authorList>
    </citation>
    <scope>NUCLEOTIDE SEQUENCE [LARGE SCALE GENOMIC DNA]</scope>
    <source>
        <strain evidence="7">cv. Missouri 17</strain>
        <tissue evidence="6">Seedling</tissue>
    </source>
</reference>
<dbReference type="Pfam" id="PF01704">
    <property type="entry name" value="UDPGP"/>
    <property type="match status" value="1"/>
</dbReference>
<comment type="catalytic activity">
    <reaction evidence="5">
        <text>alpha-D-glucose 1-phosphate + UTP + H(+) = UDP-alpha-D-glucose + diphosphate</text>
        <dbReference type="Rhea" id="RHEA:19889"/>
        <dbReference type="ChEBI" id="CHEBI:15378"/>
        <dbReference type="ChEBI" id="CHEBI:33019"/>
        <dbReference type="ChEBI" id="CHEBI:46398"/>
        <dbReference type="ChEBI" id="CHEBI:58601"/>
        <dbReference type="ChEBI" id="CHEBI:58885"/>
        <dbReference type="EC" id="2.7.7.9"/>
    </reaction>
</comment>
<dbReference type="CDD" id="cd06087">
    <property type="entry name" value="KOW_RPS4"/>
    <property type="match status" value="1"/>
</dbReference>
<name>A0A3L6D8M0_MAIZE</name>
<dbReference type="InterPro" id="IPR002618">
    <property type="entry name" value="UDPGP_fam"/>
</dbReference>